<comment type="caution">
    <text evidence="1">The sequence shown here is derived from an EMBL/GenBank/DDBJ whole genome shotgun (WGS) entry which is preliminary data.</text>
</comment>
<dbReference type="EMBL" id="JADMLG010000009">
    <property type="protein sequence ID" value="MBH0779100.1"/>
    <property type="molecule type" value="Genomic_DNA"/>
</dbReference>
<sequence>MTQWLPLLCSLIIAGVALVGVLVNNRTNRDAIVAADERSRVTLETAQRSNEQTNSAAERRERDKWRRDSILAAVSSILAVSEEVREQLASCAHWNAQDAEEIDAAGEEINRIVEGCHGTVSRLRVLSSRKIPNRCEDLLRTLTAAQAITVQRLRTELDDDPSSKEVLDVLTLWHKAMAKAVEQETSVIYATRAELGIEVLKDKDMPEHLEEAEPVPVPVPAQV</sequence>
<gene>
    <name evidence="1" type="ORF">IT779_22785</name>
</gene>
<protein>
    <submittedName>
        <fullName evidence="1">Uncharacterized protein</fullName>
    </submittedName>
</protein>
<keyword evidence="2" id="KW-1185">Reference proteome</keyword>
<dbReference type="AlphaFoldDB" id="A0A931IEW2"/>
<evidence type="ECO:0000313" key="1">
    <source>
        <dbReference type="EMBL" id="MBH0779100.1"/>
    </source>
</evidence>
<dbReference type="RefSeq" id="WP_196151398.1">
    <property type="nucleotide sequence ID" value="NZ_JADMLG010000009.1"/>
</dbReference>
<dbReference type="Proteomes" id="UP000655751">
    <property type="component" value="Unassembled WGS sequence"/>
</dbReference>
<organism evidence="1 2">
    <name type="scientific">Nocardia bovistercoris</name>
    <dbReference type="NCBI Taxonomy" id="2785916"/>
    <lineage>
        <taxon>Bacteria</taxon>
        <taxon>Bacillati</taxon>
        <taxon>Actinomycetota</taxon>
        <taxon>Actinomycetes</taxon>
        <taxon>Mycobacteriales</taxon>
        <taxon>Nocardiaceae</taxon>
        <taxon>Nocardia</taxon>
    </lineage>
</organism>
<reference evidence="1" key="1">
    <citation type="submission" date="2020-11" db="EMBL/GenBank/DDBJ databases">
        <title>Nocardia NEAU-351.nov., a novel actinomycete isolated from the cow dung.</title>
        <authorList>
            <person name="Zhang X."/>
        </authorList>
    </citation>
    <scope>NUCLEOTIDE SEQUENCE</scope>
    <source>
        <strain evidence="1">NEAU-351</strain>
    </source>
</reference>
<evidence type="ECO:0000313" key="2">
    <source>
        <dbReference type="Proteomes" id="UP000655751"/>
    </source>
</evidence>
<accession>A0A931IEW2</accession>
<name>A0A931IEW2_9NOCA</name>
<proteinExistence type="predicted"/>